<organism evidence="2 3">
    <name type="scientific">Popillia japonica</name>
    <name type="common">Japanese beetle</name>
    <dbReference type="NCBI Taxonomy" id="7064"/>
    <lineage>
        <taxon>Eukaryota</taxon>
        <taxon>Metazoa</taxon>
        <taxon>Ecdysozoa</taxon>
        <taxon>Arthropoda</taxon>
        <taxon>Hexapoda</taxon>
        <taxon>Insecta</taxon>
        <taxon>Pterygota</taxon>
        <taxon>Neoptera</taxon>
        <taxon>Endopterygota</taxon>
        <taxon>Coleoptera</taxon>
        <taxon>Polyphaga</taxon>
        <taxon>Scarabaeiformia</taxon>
        <taxon>Scarabaeidae</taxon>
        <taxon>Rutelinae</taxon>
        <taxon>Popillia</taxon>
    </lineage>
</organism>
<accession>A0AAW1MCG4</accession>
<protein>
    <submittedName>
        <fullName evidence="2">Uncharacterized protein</fullName>
    </submittedName>
</protein>
<feature type="transmembrane region" description="Helical" evidence="1">
    <location>
        <begin position="63"/>
        <end position="82"/>
    </location>
</feature>
<proteinExistence type="predicted"/>
<reference evidence="2 3" key="1">
    <citation type="journal article" date="2024" name="BMC Genomics">
        <title>De novo assembly and annotation of Popillia japonica's genome with initial clues to its potential as an invasive pest.</title>
        <authorList>
            <person name="Cucini C."/>
            <person name="Boschi S."/>
            <person name="Funari R."/>
            <person name="Cardaioli E."/>
            <person name="Iannotti N."/>
            <person name="Marturano G."/>
            <person name="Paoli F."/>
            <person name="Bruttini M."/>
            <person name="Carapelli A."/>
            <person name="Frati F."/>
            <person name="Nardi F."/>
        </authorList>
    </citation>
    <scope>NUCLEOTIDE SEQUENCE [LARGE SCALE GENOMIC DNA]</scope>
    <source>
        <strain evidence="2">DMR45628</strain>
    </source>
</reference>
<dbReference type="AlphaFoldDB" id="A0AAW1MCG4"/>
<dbReference type="EMBL" id="JASPKY010000061">
    <property type="protein sequence ID" value="KAK9744199.1"/>
    <property type="molecule type" value="Genomic_DNA"/>
</dbReference>
<sequence length="83" mass="9686">MQGQRNNLSCRTGTGIYNFFDNRYIFRPLKMLVVTNNSISDSYEHRLQFTTLLALNNVFSGKCFLYIILLIIINTEKCFILVL</sequence>
<keyword evidence="1" id="KW-0472">Membrane</keyword>
<keyword evidence="3" id="KW-1185">Reference proteome</keyword>
<evidence type="ECO:0000256" key="1">
    <source>
        <dbReference type="SAM" id="Phobius"/>
    </source>
</evidence>
<keyword evidence="1" id="KW-1133">Transmembrane helix</keyword>
<evidence type="ECO:0000313" key="3">
    <source>
        <dbReference type="Proteomes" id="UP001458880"/>
    </source>
</evidence>
<keyword evidence="1" id="KW-0812">Transmembrane</keyword>
<dbReference type="Proteomes" id="UP001458880">
    <property type="component" value="Unassembled WGS sequence"/>
</dbReference>
<evidence type="ECO:0000313" key="2">
    <source>
        <dbReference type="EMBL" id="KAK9744199.1"/>
    </source>
</evidence>
<comment type="caution">
    <text evidence="2">The sequence shown here is derived from an EMBL/GenBank/DDBJ whole genome shotgun (WGS) entry which is preliminary data.</text>
</comment>
<gene>
    <name evidence="2" type="ORF">QE152_g8021</name>
</gene>
<name>A0AAW1MCG4_POPJA</name>